<comment type="caution">
    <text evidence="2">The sequence shown here is derived from an EMBL/GenBank/DDBJ whole genome shotgun (WGS) entry which is preliminary data.</text>
</comment>
<dbReference type="PANTHER" id="PTHR43685:SF2">
    <property type="entry name" value="GLYCOSYLTRANSFERASE 2-LIKE DOMAIN-CONTAINING PROTEIN"/>
    <property type="match status" value="1"/>
</dbReference>
<keyword evidence="3" id="KW-1185">Reference proteome</keyword>
<dbReference type="Proteomes" id="UP001597549">
    <property type="component" value="Unassembled WGS sequence"/>
</dbReference>
<feature type="domain" description="Glycosyltransferase 2-like" evidence="1">
    <location>
        <begin position="6"/>
        <end position="131"/>
    </location>
</feature>
<evidence type="ECO:0000313" key="2">
    <source>
        <dbReference type="EMBL" id="MFD2908001.1"/>
    </source>
</evidence>
<dbReference type="EMBL" id="JBHUOL010000010">
    <property type="protein sequence ID" value="MFD2908001.1"/>
    <property type="molecule type" value="Genomic_DNA"/>
</dbReference>
<dbReference type="Pfam" id="PF00535">
    <property type="entry name" value="Glycos_transf_2"/>
    <property type="match status" value="1"/>
</dbReference>
<organism evidence="2 3">
    <name type="scientific">Flavobacterium ardleyense</name>
    <dbReference type="NCBI Taxonomy" id="2038737"/>
    <lineage>
        <taxon>Bacteria</taxon>
        <taxon>Pseudomonadati</taxon>
        <taxon>Bacteroidota</taxon>
        <taxon>Flavobacteriia</taxon>
        <taxon>Flavobacteriales</taxon>
        <taxon>Flavobacteriaceae</taxon>
        <taxon>Flavobacterium</taxon>
    </lineage>
</organism>
<dbReference type="RefSeq" id="WP_379804982.1">
    <property type="nucleotide sequence ID" value="NZ_JBHUOL010000010.1"/>
</dbReference>
<proteinExistence type="predicted"/>
<dbReference type="PANTHER" id="PTHR43685">
    <property type="entry name" value="GLYCOSYLTRANSFERASE"/>
    <property type="match status" value="1"/>
</dbReference>
<dbReference type="InterPro" id="IPR050834">
    <property type="entry name" value="Glycosyltransf_2"/>
</dbReference>
<accession>A0ABW5Z7A3</accession>
<name>A0ABW5Z7A3_9FLAO</name>
<sequence length="320" mass="37223">MNPQISIVIPVYNKDKCIEDTLKSIFSQTFTAYEIIIINDGSTDASEVEILKFQSEKIKYFKTENRGVSQARNLGIDKATGTYIAFLDADDIWFPNHLQNLVALVNNYPNCGIYATNYEFYFNENKIIKPKFKDIPAENWQGIVVDYFISSLEYHLVWTSAALIPKAIFATVGNFDEKITLGAGEDTDLWMRIALRYKIAFTTVVSAQYIMESSSKISSINTKKRTFPKLDKFKKEEKNNPSLHKFLNVQRTIYALKHKLVNDIDKFKFYYSEIDQKLLDFKTKILLKMPNSFLILLYNGMRKIKNSSFYFYLYTNIIKK</sequence>
<gene>
    <name evidence="2" type="ORF">ACFSX9_04560</name>
</gene>
<dbReference type="InterPro" id="IPR029044">
    <property type="entry name" value="Nucleotide-diphossugar_trans"/>
</dbReference>
<dbReference type="InterPro" id="IPR001173">
    <property type="entry name" value="Glyco_trans_2-like"/>
</dbReference>
<evidence type="ECO:0000259" key="1">
    <source>
        <dbReference type="Pfam" id="PF00535"/>
    </source>
</evidence>
<dbReference type="SUPFAM" id="SSF53448">
    <property type="entry name" value="Nucleotide-diphospho-sugar transferases"/>
    <property type="match status" value="1"/>
</dbReference>
<protein>
    <submittedName>
        <fullName evidence="2">Glycosyltransferase family 2 protein</fullName>
    </submittedName>
</protein>
<reference evidence="3" key="1">
    <citation type="journal article" date="2019" name="Int. J. Syst. Evol. Microbiol.">
        <title>The Global Catalogue of Microorganisms (GCM) 10K type strain sequencing project: providing services to taxonomists for standard genome sequencing and annotation.</title>
        <authorList>
            <consortium name="The Broad Institute Genomics Platform"/>
            <consortium name="The Broad Institute Genome Sequencing Center for Infectious Disease"/>
            <person name="Wu L."/>
            <person name="Ma J."/>
        </authorList>
    </citation>
    <scope>NUCLEOTIDE SEQUENCE [LARGE SCALE GENOMIC DNA]</scope>
    <source>
        <strain evidence="3">KCTC 52644</strain>
    </source>
</reference>
<evidence type="ECO:0000313" key="3">
    <source>
        <dbReference type="Proteomes" id="UP001597549"/>
    </source>
</evidence>
<dbReference type="Gene3D" id="3.90.550.10">
    <property type="entry name" value="Spore Coat Polysaccharide Biosynthesis Protein SpsA, Chain A"/>
    <property type="match status" value="1"/>
</dbReference>